<proteinExistence type="predicted"/>
<dbReference type="InterPro" id="IPR051678">
    <property type="entry name" value="AGP_Transferase"/>
</dbReference>
<evidence type="ECO:0000313" key="5">
    <source>
        <dbReference type="EMBL" id="CAB4978275.1"/>
    </source>
</evidence>
<sequence length="385" mass="43822">MEEQHEVTVDSAQAARPDLSRRDPEQTKVDIQNWLAGTLEAGSDPKVDQVHVPESNGMSSETVLVDATWVVDGERVDRPLVFRIAPDEAAVPVFQKYDFDAQFRVMAKVGELSDVPVPEVFWLEEEASHIGAPFFVMSRAYGIVPPDVLPYDFGDNWLFDASPENQLKLQETTVDALVALHAIPDAETNFDFLVSSAQGDTPLQRHVEELRGYYAWVTTDGVRSPLIEKCFDWLEANWPEHEGPAGLSWGDARIGNTMYEDFEPIAVLDWEMAGIAPREVDLAWMIFLHRFFEDIANSMGLPGMPEFMHRTQIEKMYQEKSGYAPRDMDFYTMYAALRHGVIMSQVQRRAIKFGQAETPEDIDDLIMHRATLEQMLEGTYWERVL</sequence>
<dbReference type="EMBL" id="CAFBPW010000147">
    <property type="protein sequence ID" value="CAB5036367.1"/>
    <property type="molecule type" value="Genomic_DNA"/>
</dbReference>
<accession>A0A6J6PE54</accession>
<evidence type="ECO:0000256" key="1">
    <source>
        <dbReference type="SAM" id="MobiDB-lite"/>
    </source>
</evidence>
<dbReference type="Pfam" id="PF01636">
    <property type="entry name" value="APH"/>
    <property type="match status" value="1"/>
</dbReference>
<dbReference type="EMBL" id="CAFAAQ010000284">
    <property type="protein sequence ID" value="CAB4826486.1"/>
    <property type="molecule type" value="Genomic_DNA"/>
</dbReference>
<dbReference type="EMBL" id="CAFBOG010000066">
    <property type="protein sequence ID" value="CAB4978275.1"/>
    <property type="molecule type" value="Genomic_DNA"/>
</dbReference>
<evidence type="ECO:0000259" key="2">
    <source>
        <dbReference type="Pfam" id="PF01636"/>
    </source>
</evidence>
<dbReference type="AlphaFoldDB" id="A0A6J6PE54"/>
<gene>
    <name evidence="3" type="ORF">UFOPK2582_00729</name>
    <name evidence="4" type="ORF">UFOPK3046_02057</name>
    <name evidence="5" type="ORF">UFOPK3914_00877</name>
    <name evidence="6" type="ORF">UFOPK4173_01233</name>
</gene>
<dbReference type="SUPFAM" id="SSF56112">
    <property type="entry name" value="Protein kinase-like (PK-like)"/>
    <property type="match status" value="1"/>
</dbReference>
<dbReference type="Gene3D" id="3.30.200.20">
    <property type="entry name" value="Phosphorylase Kinase, domain 1"/>
    <property type="match status" value="1"/>
</dbReference>
<dbReference type="InterPro" id="IPR002575">
    <property type="entry name" value="Aminoglycoside_PTrfase"/>
</dbReference>
<reference evidence="3" key="1">
    <citation type="submission" date="2020-05" db="EMBL/GenBank/DDBJ databases">
        <authorList>
            <person name="Chiriac C."/>
            <person name="Salcher M."/>
            <person name="Ghai R."/>
            <person name="Kavagutti S V."/>
        </authorList>
    </citation>
    <scope>NUCLEOTIDE SEQUENCE</scope>
</reference>
<dbReference type="CDD" id="cd05154">
    <property type="entry name" value="ACAD10_11_N-like"/>
    <property type="match status" value="1"/>
</dbReference>
<evidence type="ECO:0000313" key="4">
    <source>
        <dbReference type="EMBL" id="CAB4826486.1"/>
    </source>
</evidence>
<dbReference type="InterPro" id="IPR041726">
    <property type="entry name" value="ACAD10_11_N"/>
</dbReference>
<feature type="domain" description="Aminoglycoside phosphotransferase" evidence="2">
    <location>
        <begin position="69"/>
        <end position="287"/>
    </location>
</feature>
<evidence type="ECO:0000313" key="3">
    <source>
        <dbReference type="EMBL" id="CAB4696812.1"/>
    </source>
</evidence>
<dbReference type="Gene3D" id="3.90.1200.10">
    <property type="match status" value="1"/>
</dbReference>
<evidence type="ECO:0000313" key="6">
    <source>
        <dbReference type="EMBL" id="CAB5036367.1"/>
    </source>
</evidence>
<name>A0A6J6PE54_9ZZZZ</name>
<dbReference type="PANTHER" id="PTHR21310">
    <property type="entry name" value="AMINOGLYCOSIDE PHOSPHOTRANSFERASE-RELATED-RELATED"/>
    <property type="match status" value="1"/>
</dbReference>
<feature type="region of interest" description="Disordered" evidence="1">
    <location>
        <begin position="1"/>
        <end position="26"/>
    </location>
</feature>
<organism evidence="3">
    <name type="scientific">freshwater metagenome</name>
    <dbReference type="NCBI Taxonomy" id="449393"/>
    <lineage>
        <taxon>unclassified sequences</taxon>
        <taxon>metagenomes</taxon>
        <taxon>ecological metagenomes</taxon>
    </lineage>
</organism>
<protein>
    <submittedName>
        <fullName evidence="3">Unannotated protein</fullName>
    </submittedName>
</protein>
<dbReference type="EMBL" id="CAEZXS010000069">
    <property type="protein sequence ID" value="CAB4696812.1"/>
    <property type="molecule type" value="Genomic_DNA"/>
</dbReference>
<dbReference type="PANTHER" id="PTHR21310:SF40">
    <property type="entry name" value="AMINOGLYCOSIDE PHOSPHOTRANSFERASE DOMAIN-CONTAINING PROTEIN-RELATED"/>
    <property type="match status" value="1"/>
</dbReference>
<dbReference type="InterPro" id="IPR011009">
    <property type="entry name" value="Kinase-like_dom_sf"/>
</dbReference>